<dbReference type="Proteomes" id="UP000287872">
    <property type="component" value="Unassembled WGS sequence"/>
</dbReference>
<sequence length="114" mass="13395">MLSNLKKKDLNGVMKKSKILLHSMTDGGKVSHISFITKEKISVIEMNMYHKDYHVIGYYQVDEKYHAYIEDILKVDWLLAKDNIMKINRDLLEAINESTDKKLILDNSHIDWDL</sequence>
<accession>A0A401UTN9</accession>
<proteinExistence type="predicted"/>
<evidence type="ECO:0000313" key="2">
    <source>
        <dbReference type="Proteomes" id="UP000287872"/>
    </source>
</evidence>
<organism evidence="1 2">
    <name type="scientific">Clostridium tagluense</name>
    <dbReference type="NCBI Taxonomy" id="360422"/>
    <lineage>
        <taxon>Bacteria</taxon>
        <taxon>Bacillati</taxon>
        <taxon>Bacillota</taxon>
        <taxon>Clostridia</taxon>
        <taxon>Eubacteriales</taxon>
        <taxon>Clostridiaceae</taxon>
        <taxon>Clostridium</taxon>
    </lineage>
</organism>
<keyword evidence="2" id="KW-1185">Reference proteome</keyword>
<gene>
    <name evidence="1" type="ORF">Ctaglu_45300</name>
</gene>
<comment type="caution">
    <text evidence="1">The sequence shown here is derived from an EMBL/GenBank/DDBJ whole genome shotgun (WGS) entry which is preliminary data.</text>
</comment>
<reference evidence="1 2" key="1">
    <citation type="submission" date="2018-11" db="EMBL/GenBank/DDBJ databases">
        <title>Genome sequencing and assembly of Clostridium tagluense strain A121.</title>
        <authorList>
            <person name="Murakami T."/>
            <person name="Segawa T."/>
            <person name="Shcherbakova V.A."/>
            <person name="Mori H."/>
            <person name="Yoshimura Y."/>
        </authorList>
    </citation>
    <scope>NUCLEOTIDE SEQUENCE [LARGE SCALE GENOMIC DNA]</scope>
    <source>
        <strain evidence="1 2">A121</strain>
    </source>
</reference>
<dbReference type="RefSeq" id="WP_125005974.1">
    <property type="nucleotide sequence ID" value="NZ_BHYK01000045.1"/>
</dbReference>
<evidence type="ECO:0000313" key="1">
    <source>
        <dbReference type="EMBL" id="GCD12907.1"/>
    </source>
</evidence>
<dbReference type="AlphaFoldDB" id="A0A401UTN9"/>
<protein>
    <submittedName>
        <fullName evidence="1">Uncharacterized protein</fullName>
    </submittedName>
</protein>
<name>A0A401UTN9_9CLOT</name>
<dbReference type="EMBL" id="BHYK01000045">
    <property type="protein sequence ID" value="GCD12907.1"/>
    <property type="molecule type" value="Genomic_DNA"/>
</dbReference>